<dbReference type="InterPro" id="IPR013120">
    <property type="entry name" value="FAR_NAD-bd"/>
</dbReference>
<sequence>MKIVLWEEAHYHLLSSTLYSQISIFCVEICLLRLWESWGVIPVAVLGHSLGEVAAAVAAGILNEMDALKLVVVRSQLIDALPKSSMLVVACDIDTLKIQIKQAFSKTDNYLDIAAVNSPNQTVVSGVEGCILFEVDKDYWWRHTRQKVCFLDASNTAGNQGCTMFLEIGPHPVLSALILENLNEISAEISTAPSLRRKSNDWDTMLSSLGKLYTRGIPINWKNVHRYTGGEMIDLPGYHFEDTSHWISINDDGSLPFHPLLGGLVPGPSTVTVFKNILNVNCVPFLKDHKLEDNILFPCAGYLDICMTAGYCASNCRDGRFTKPQNPLCLKEFEIHTPICLNEMSHMEFQVTVHNSDDGKLLVTIFTKLILEDNRHKWVRNASAQFSTSMPCAPDPILHDFATLRSRCKNVVFENKEYNYHELKKYGYNFGPSLQVIHDGWKNDSNDEFIFKFKTFETVDDLDRFIIHPWAVDSMLQTQFLDYVHQHQRKHQKRLAVPVQIESFTWWGPPNAYKGSGYVFIRTSKNSELFESHLYNDNGNLMVSIIGTEYMETTVQSILALIDSQRNPYPILAELGWEEWLGPDERRSKNQDISLQNYASRPQLINRLTDDEVQLYSDLNKLAELYMIKTIAELSLNDNVCKLSDICKKGGVIPSLKNFLRYIFTELVKDGWFTQVDDNRFQKQKPPPPLPEILNQIQTLRSSMTTKSIHWVDSVWVNLSQILTGQLDARKMLYPGDKKLGPAELFFKGSFITSKMAELSNVERNILTQYASISSKAVVRILECGARDGSATSPLIDQMVRIGPTHFEYTFTDTSVSLLEKRKIYFSETGISARFALFNLDDDPFKQGLIPEHYDIIVGSFLSHATRDIQETLTNLRKLLRPGGSILLTDIVSPNREFCLTFGGIHGYQRNEDTDLQPPNYELSISNWTKALEKCGFEDIMSLTNYSDAATLLIAKMNSGAINDNCPTGPCKDYWIILSDESSICGGIISKLRGINFDVQVIKWEGRDDIRTILENTSTSHPGNCVGIIYAWGLDKDATTVDVCKPFLKICQYLAKLDRPLKLLTVTRGNLSIGPWDFCQRVPLTSPLIGMTNVLANEIPNVKCKCVDIDLSESSVTELTAELFQTDIDVVVAYRNRTRFTPRLRPYNVTSKYLSIPASVRFQLCLPESRKISDLHFVQADSDPLGQHQVEIKVKACALNFLDVLMVTKPDQVFDKFNYSSIDIAGVVTRVGLSCESKIGDRVIMARKSGCAMPSHIVTNEDGIITIPDEMTMSEAATFPIAVLTANCLLDAAKPEAEDVVLIHTASGGVGLLAIQVAQHIGCTIVVTAGNDRKRNYLRSLGLKYIFNSRNTDYGVNIRETLGRGVTIVLNSLTGSGYKEATLALCDRGARFIEMSKINIWSEKEVKRLRPDIQYKVIDVSTVHENKLKDQMQFLRSNLFGGADFKFRPLPSTKFCATEIREAFEYMEKAKHIGKIVLTMPEPRWKGIESYNFPLFNERSTYLITGGFGGIGLEVAKWMASSGARNILLVGRSSPKPEALTKIAELQRMSVNLSIQLCDVGNFEALKILFACIKETMCPLRGIMHAAGLLDDGVWETQSWEKYQNVFQAKVYGAWNLHQLSLKLHYPLEHFVLFSSIGPILGTPGQSNYVAGNQYLDSLSHYRYSQGQPATCINWGPWGQVGLAAKMSRPHFKLITINQGLAALEHALRSRKIQIAAYDADLGSLKKVLISARGDLSDIEQQQASSHIEVDALEFWKEYDACQANGARINLVKLFVKELIRMTLKMYKTEDIGDDFNFQDLGMDSLLMKLVELISGKEEQPPPTRKQLKELISLCLTLPTCIKVSDELVSTLVPIYRVECVLLLGATGTLGSYVLIDLLRQQSVKKIICLLKYNPTQSSRDRFVKLMSEKNLFQHMNMDKIDFVTGDTRKPNLGLDDFDHAKLSNEVHAVFNLAVKVSFDEIYRDTDDQTSSRVINVFGMRNILQFCVTRRLKHVYHSSSVVAEARVGKNNKLWEEWVDESLLHSIPNLAYPISKIICDLLVESAVKRGIPYKIFRFPQLGGDSVTGENAQLDSFVMMRFFVYMYLGIMPAQNIPFSLLPVDICSKLSVQIFFNPSAGNEMFNLLNPHLGDERDFEDLASEFGVAIETLDLDDFVKRVEDMKTSDKLETNMKRIAQLSVTNKLFVYFLEDTKFPAYMEWIRGNKRIYFSEKLERLIPTEYPTSIPNSWDVLRKNLQRAKMLGPFDRYKIKYSTSN</sequence>
<dbReference type="InterPro" id="IPR016035">
    <property type="entry name" value="Acyl_Trfase/lysoPLipase"/>
</dbReference>
<keyword evidence="1" id="KW-0596">Phosphopantetheine</keyword>
<organism evidence="8 9">
    <name type="scientific">Folsomia candida</name>
    <name type="common">Springtail</name>
    <dbReference type="NCBI Taxonomy" id="158441"/>
    <lineage>
        <taxon>Eukaryota</taxon>
        <taxon>Metazoa</taxon>
        <taxon>Ecdysozoa</taxon>
        <taxon>Arthropoda</taxon>
        <taxon>Hexapoda</taxon>
        <taxon>Collembola</taxon>
        <taxon>Entomobryomorpha</taxon>
        <taxon>Isotomoidea</taxon>
        <taxon>Isotomidae</taxon>
        <taxon>Proisotominae</taxon>
        <taxon>Folsomia</taxon>
    </lineage>
</organism>
<keyword evidence="4" id="KW-0521">NADP</keyword>
<dbReference type="InterPro" id="IPR013149">
    <property type="entry name" value="ADH-like_C"/>
</dbReference>
<dbReference type="SMART" id="SM00822">
    <property type="entry name" value="PKS_KR"/>
    <property type="match status" value="1"/>
</dbReference>
<dbReference type="SMART" id="SM00826">
    <property type="entry name" value="PKS_DH"/>
    <property type="match status" value="1"/>
</dbReference>
<dbReference type="InterPro" id="IPR001227">
    <property type="entry name" value="Ac_transferase_dom_sf"/>
</dbReference>
<dbReference type="InterPro" id="IPR050444">
    <property type="entry name" value="Polyketide_Synthase"/>
</dbReference>
<dbReference type="Pfam" id="PF07993">
    <property type="entry name" value="NAD_binding_4"/>
    <property type="match status" value="1"/>
</dbReference>
<keyword evidence="5" id="KW-0012">Acyltransferase</keyword>
<dbReference type="InterPro" id="IPR049551">
    <property type="entry name" value="PKS_DH_C"/>
</dbReference>
<keyword evidence="2" id="KW-0597">Phosphoprotein</keyword>
<dbReference type="PANTHER" id="PTHR45681">
    <property type="entry name" value="POLYKETIDE SYNTHASE 44-RELATED"/>
    <property type="match status" value="1"/>
</dbReference>
<dbReference type="InterPro" id="IPR011032">
    <property type="entry name" value="GroES-like_sf"/>
</dbReference>
<evidence type="ECO:0000313" key="8">
    <source>
        <dbReference type="EMBL" id="OXA45421.1"/>
    </source>
</evidence>
<dbReference type="InterPro" id="IPR057326">
    <property type="entry name" value="KR_dom"/>
</dbReference>
<dbReference type="Gene3D" id="3.90.180.10">
    <property type="entry name" value="Medium-chain alcohol dehydrogenases, catalytic domain"/>
    <property type="match status" value="1"/>
</dbReference>
<dbReference type="Gene3D" id="3.30.70.250">
    <property type="entry name" value="Malonyl-CoA ACP transacylase, ACP-binding"/>
    <property type="match status" value="1"/>
</dbReference>
<dbReference type="InterPro" id="IPR013154">
    <property type="entry name" value="ADH-like_N"/>
</dbReference>
<dbReference type="SUPFAM" id="SSF53335">
    <property type="entry name" value="S-adenosyl-L-methionine-dependent methyltransferases"/>
    <property type="match status" value="1"/>
</dbReference>
<dbReference type="InterPro" id="IPR013968">
    <property type="entry name" value="PKS_KR"/>
</dbReference>
<dbReference type="InterPro" id="IPR049552">
    <property type="entry name" value="PKS_DH_N"/>
</dbReference>
<dbReference type="Pfam" id="PF21089">
    <property type="entry name" value="PKS_DH_N"/>
    <property type="match status" value="1"/>
</dbReference>
<dbReference type="Pfam" id="PF00107">
    <property type="entry name" value="ADH_zinc_N"/>
    <property type="match status" value="1"/>
</dbReference>
<dbReference type="CDD" id="cd08955">
    <property type="entry name" value="KR_2_FAS_SDR_x"/>
    <property type="match status" value="1"/>
</dbReference>
<dbReference type="SMART" id="SM00827">
    <property type="entry name" value="PKS_AT"/>
    <property type="match status" value="1"/>
</dbReference>
<evidence type="ECO:0000256" key="6">
    <source>
        <dbReference type="PROSITE-ProRule" id="PRU01363"/>
    </source>
</evidence>
<dbReference type="Gene3D" id="3.40.50.150">
    <property type="entry name" value="Vaccinia Virus protein VP39"/>
    <property type="match status" value="1"/>
</dbReference>
<keyword evidence="3" id="KW-0808">Transferase</keyword>
<evidence type="ECO:0000256" key="1">
    <source>
        <dbReference type="ARBA" id="ARBA00022450"/>
    </source>
</evidence>
<dbReference type="CDD" id="cd05195">
    <property type="entry name" value="enoyl_red"/>
    <property type="match status" value="1"/>
</dbReference>
<dbReference type="OrthoDB" id="3509362at2759"/>
<feature type="domain" description="PKS/mFAS DH" evidence="7">
    <location>
        <begin position="258"/>
        <end position="559"/>
    </location>
</feature>
<evidence type="ECO:0000259" key="7">
    <source>
        <dbReference type="PROSITE" id="PS52019"/>
    </source>
</evidence>
<proteinExistence type="predicted"/>
<dbReference type="Pfam" id="PF00698">
    <property type="entry name" value="Acyl_transf_1"/>
    <property type="match status" value="1"/>
</dbReference>
<dbReference type="SUPFAM" id="SSF51735">
    <property type="entry name" value="NAD(P)-binding Rossmann-fold domains"/>
    <property type="match status" value="4"/>
</dbReference>
<evidence type="ECO:0000256" key="5">
    <source>
        <dbReference type="ARBA" id="ARBA00023315"/>
    </source>
</evidence>
<dbReference type="SUPFAM" id="SSF52151">
    <property type="entry name" value="FabD/lysophospholipase-like"/>
    <property type="match status" value="1"/>
</dbReference>
<feature type="region of interest" description="C-terminal hotdog fold" evidence="6">
    <location>
        <begin position="409"/>
        <end position="559"/>
    </location>
</feature>
<dbReference type="Pfam" id="PF08242">
    <property type="entry name" value="Methyltransf_12"/>
    <property type="match status" value="1"/>
</dbReference>
<dbReference type="Pfam" id="PF08659">
    <property type="entry name" value="KR"/>
    <property type="match status" value="1"/>
</dbReference>
<evidence type="ECO:0000313" key="9">
    <source>
        <dbReference type="Proteomes" id="UP000198287"/>
    </source>
</evidence>
<dbReference type="InterPro" id="IPR013217">
    <property type="entry name" value="Methyltransf_12"/>
</dbReference>
<evidence type="ECO:0000256" key="2">
    <source>
        <dbReference type="ARBA" id="ARBA00022553"/>
    </source>
</evidence>
<dbReference type="Pfam" id="PF08240">
    <property type="entry name" value="ADH_N"/>
    <property type="match status" value="1"/>
</dbReference>
<dbReference type="EMBL" id="LNIX01000018">
    <property type="protein sequence ID" value="OXA45421.1"/>
    <property type="molecule type" value="Genomic_DNA"/>
</dbReference>
<reference evidence="8 9" key="1">
    <citation type="submission" date="2015-12" db="EMBL/GenBank/DDBJ databases">
        <title>The genome of Folsomia candida.</title>
        <authorList>
            <person name="Faddeeva A."/>
            <person name="Derks M.F."/>
            <person name="Anvar Y."/>
            <person name="Smit S."/>
            <person name="Van Straalen N."/>
            <person name="Roelofs D."/>
        </authorList>
    </citation>
    <scope>NUCLEOTIDE SEQUENCE [LARGE SCALE GENOMIC DNA]</scope>
    <source>
        <strain evidence="8 9">VU population</strain>
        <tissue evidence="8">Whole body</tissue>
    </source>
</reference>
<dbReference type="SUPFAM" id="SSF50129">
    <property type="entry name" value="GroES-like"/>
    <property type="match status" value="1"/>
</dbReference>
<dbReference type="Pfam" id="PF14765">
    <property type="entry name" value="PS-DH"/>
    <property type="match status" value="1"/>
</dbReference>
<protein>
    <submittedName>
        <fullName evidence="8">Phthiocerol synthesis polyketide synthase type I PpsC</fullName>
    </submittedName>
</protein>
<comment type="caution">
    <text evidence="8">The sequence shown here is derived from an EMBL/GenBank/DDBJ whole genome shotgun (WGS) entry which is preliminary data.</text>
</comment>
<dbReference type="Proteomes" id="UP000198287">
    <property type="component" value="Unassembled WGS sequence"/>
</dbReference>
<feature type="active site" description="Proton acceptor; for dehydratase activity" evidence="6">
    <location>
        <position position="289"/>
    </location>
</feature>
<dbReference type="STRING" id="158441.A0A226DLC6"/>
<dbReference type="InterPro" id="IPR029063">
    <property type="entry name" value="SAM-dependent_MTases_sf"/>
</dbReference>
<dbReference type="InterPro" id="IPR020807">
    <property type="entry name" value="PKS_DH"/>
</dbReference>
<keyword evidence="9" id="KW-1185">Reference proteome</keyword>
<feature type="active site" description="Proton donor; for dehydratase activity" evidence="6">
    <location>
        <position position="473"/>
    </location>
</feature>
<dbReference type="InterPro" id="IPR020843">
    <property type="entry name" value="ER"/>
</dbReference>
<evidence type="ECO:0000256" key="4">
    <source>
        <dbReference type="ARBA" id="ARBA00022857"/>
    </source>
</evidence>
<dbReference type="Gene3D" id="3.40.366.10">
    <property type="entry name" value="Malonyl-Coenzyme A Acyl Carrier Protein, domain 2"/>
    <property type="match status" value="2"/>
</dbReference>
<dbReference type="Gene3D" id="3.30.70.3290">
    <property type="match status" value="1"/>
</dbReference>
<dbReference type="InterPro" id="IPR049900">
    <property type="entry name" value="PKS_mFAS_DH"/>
</dbReference>
<dbReference type="SMART" id="SM00829">
    <property type="entry name" value="PKS_ER"/>
    <property type="match status" value="1"/>
</dbReference>
<dbReference type="PROSITE" id="PS52019">
    <property type="entry name" value="PKS_MFAS_DH"/>
    <property type="match status" value="1"/>
</dbReference>
<feature type="region of interest" description="N-terminal hotdog fold" evidence="6">
    <location>
        <begin position="258"/>
        <end position="393"/>
    </location>
</feature>
<accession>A0A226DLC6</accession>
<dbReference type="InterPro" id="IPR014043">
    <property type="entry name" value="Acyl_transferase_dom"/>
</dbReference>
<dbReference type="GO" id="GO:0016746">
    <property type="term" value="F:acyltransferase activity"/>
    <property type="evidence" value="ECO:0007669"/>
    <property type="project" value="UniProtKB-KW"/>
</dbReference>
<dbReference type="InterPro" id="IPR042104">
    <property type="entry name" value="PKS_dehydratase_sf"/>
</dbReference>
<dbReference type="GO" id="GO:0016491">
    <property type="term" value="F:oxidoreductase activity"/>
    <property type="evidence" value="ECO:0007669"/>
    <property type="project" value="InterPro"/>
</dbReference>
<dbReference type="Gene3D" id="3.40.50.720">
    <property type="entry name" value="NAD(P)-binding Rossmann-like Domain"/>
    <property type="match status" value="4"/>
</dbReference>
<dbReference type="Gene3D" id="3.10.129.110">
    <property type="entry name" value="Polyketide synthase dehydratase"/>
    <property type="match status" value="1"/>
</dbReference>
<dbReference type="PANTHER" id="PTHR45681:SF6">
    <property type="entry name" value="POLYKETIDE SYNTHASE 37"/>
    <property type="match status" value="1"/>
</dbReference>
<name>A0A226DLC6_FOLCA</name>
<evidence type="ECO:0000256" key="3">
    <source>
        <dbReference type="ARBA" id="ARBA00022679"/>
    </source>
</evidence>
<dbReference type="InterPro" id="IPR036291">
    <property type="entry name" value="NAD(P)-bd_dom_sf"/>
</dbReference>
<gene>
    <name evidence="8" type="ORF">Fcan01_20225</name>
</gene>